<feature type="domain" description="HTH araC/xylS-type" evidence="8">
    <location>
        <begin position="108"/>
        <end position="206"/>
    </location>
</feature>
<dbReference type="InterPro" id="IPR011257">
    <property type="entry name" value="DNA_glycosylase"/>
</dbReference>
<dbReference type="Pfam" id="PF12833">
    <property type="entry name" value="HTH_18"/>
    <property type="match status" value="1"/>
</dbReference>
<dbReference type="InterPro" id="IPR018060">
    <property type="entry name" value="HTH_AraC"/>
</dbReference>
<evidence type="ECO:0000313" key="9">
    <source>
        <dbReference type="EMBL" id="RKW69588.1"/>
    </source>
</evidence>
<dbReference type="InterPro" id="IPR037046">
    <property type="entry name" value="AlkA_N_sf"/>
</dbReference>
<dbReference type="RefSeq" id="WP_121485918.1">
    <property type="nucleotide sequence ID" value="NZ_QQXL01000008.1"/>
</dbReference>
<dbReference type="InterPro" id="IPR009057">
    <property type="entry name" value="Homeodomain-like_sf"/>
</dbReference>
<dbReference type="PANTHER" id="PTHR43003">
    <property type="entry name" value="DNA-3-METHYLADENINE GLYCOSYLASE"/>
    <property type="match status" value="1"/>
</dbReference>
<dbReference type="SMART" id="SM01009">
    <property type="entry name" value="AlkA_N"/>
    <property type="match status" value="1"/>
</dbReference>
<dbReference type="Gene3D" id="1.10.10.60">
    <property type="entry name" value="Homeodomain-like"/>
    <property type="match status" value="1"/>
</dbReference>
<dbReference type="InterPro" id="IPR004026">
    <property type="entry name" value="Ada_DNA_repair_Zn-bd"/>
</dbReference>
<evidence type="ECO:0000256" key="7">
    <source>
        <dbReference type="ARBA" id="ARBA00023204"/>
    </source>
</evidence>
<keyword evidence="7" id="KW-0234">DNA repair</keyword>
<dbReference type="GO" id="GO:0032131">
    <property type="term" value="F:alkylated DNA binding"/>
    <property type="evidence" value="ECO:0007669"/>
    <property type="project" value="TreeGrafter"/>
</dbReference>
<dbReference type="PANTHER" id="PTHR43003:SF13">
    <property type="entry name" value="DNA-3-METHYLADENINE GLYCOSYLASE 2"/>
    <property type="match status" value="1"/>
</dbReference>
<dbReference type="SUPFAM" id="SSF55945">
    <property type="entry name" value="TATA-box binding protein-like"/>
    <property type="match status" value="1"/>
</dbReference>
<dbReference type="Gene3D" id="3.30.310.20">
    <property type="entry name" value="DNA-3-methyladenine glycosylase AlkA, N-terminal domain"/>
    <property type="match status" value="1"/>
</dbReference>
<dbReference type="Pfam" id="PF06029">
    <property type="entry name" value="AlkA_N"/>
    <property type="match status" value="1"/>
</dbReference>
<dbReference type="GO" id="GO:0008725">
    <property type="term" value="F:DNA-3-methyladenine glycosylase activity"/>
    <property type="evidence" value="ECO:0007669"/>
    <property type="project" value="TreeGrafter"/>
</dbReference>
<evidence type="ECO:0000256" key="3">
    <source>
        <dbReference type="ARBA" id="ARBA00022763"/>
    </source>
</evidence>
<dbReference type="GO" id="GO:0008270">
    <property type="term" value="F:zinc ion binding"/>
    <property type="evidence" value="ECO:0007669"/>
    <property type="project" value="InterPro"/>
</dbReference>
<dbReference type="SUPFAM" id="SSF48150">
    <property type="entry name" value="DNA-glycosylase"/>
    <property type="match status" value="1"/>
</dbReference>
<proteinExistence type="predicted"/>
<evidence type="ECO:0000256" key="6">
    <source>
        <dbReference type="ARBA" id="ARBA00023163"/>
    </source>
</evidence>
<dbReference type="Gene3D" id="3.40.10.10">
    <property type="entry name" value="DNA Methylphosphotriester Repair Domain"/>
    <property type="match status" value="1"/>
</dbReference>
<comment type="cofactor">
    <cofactor evidence="1">
        <name>Zn(2+)</name>
        <dbReference type="ChEBI" id="CHEBI:29105"/>
    </cofactor>
</comment>
<dbReference type="InterPro" id="IPR035451">
    <property type="entry name" value="Ada-like_dom_sf"/>
</dbReference>
<keyword evidence="3" id="KW-0227">DNA damage</keyword>
<dbReference type="SUPFAM" id="SSF57884">
    <property type="entry name" value="Ada DNA repair protein, N-terminal domain (N-Ada 10)"/>
    <property type="match status" value="1"/>
</dbReference>
<evidence type="ECO:0000256" key="2">
    <source>
        <dbReference type="ARBA" id="ARBA00022603"/>
    </source>
</evidence>
<evidence type="ECO:0000313" key="10">
    <source>
        <dbReference type="Proteomes" id="UP000273119"/>
    </source>
</evidence>
<dbReference type="GO" id="GO:0043916">
    <property type="term" value="F:DNA-7-methylguanine glycosylase activity"/>
    <property type="evidence" value="ECO:0007669"/>
    <property type="project" value="TreeGrafter"/>
</dbReference>
<keyword evidence="2" id="KW-0489">Methyltransferase</keyword>
<sequence length="503" mass="52992">MVPTAALAPGQPAAVAATPAGTLPPFDAMYAAIDARDTRFDGAFYTAVTSTGIYCRPSCPAPTPQAKNVRFVRTAAQAQQLGFRPCLRCFPEALPGTAGWDPHATLTGQALALIEDGELDGGTVPQLAQRLGTSARTLNRLLTESTGAPALAHARAHRARTAFRLLASTDLSTTDIAFTAGFGSVRQFNETMYQLFARTPGDLRAAARRSPRPTAPGTPVSLSARLRYGGALDLDGLLRWFGARTLPGVDRVDAGSYSVGLRLPRGAGQARIGVDSTGQLRAHLVLDDAADLPAAVATARHLFDLDADSAAIDSSLSRHEWLTESVAHRPGARLPGEPTLTESLLRAICTQQVSVAAGRAQLTRLVQTVRDGDATATEPTRLLAFPSAAEALATLPGWFRGPGARRQALERTLALLAEAGEPADRDGTAALLERVGALKGVGPWTLAYAALRSVGDPDVDLSGDAALLSRARTLGLAQDRRGLETLLGTTRPWRSYAALHLWG</sequence>
<dbReference type="PROSITE" id="PS01124">
    <property type="entry name" value="HTH_ARAC_FAMILY_2"/>
    <property type="match status" value="1"/>
</dbReference>
<reference evidence="9 10" key="1">
    <citation type="submission" date="2018-07" db="EMBL/GenBank/DDBJ databases">
        <title>Arthrobacter sp. nov., isolated from raw cow's milk with high bacterial count.</title>
        <authorList>
            <person name="Hahne J."/>
            <person name="Isele D."/>
            <person name="Lipski A."/>
        </authorList>
    </citation>
    <scope>NUCLEOTIDE SEQUENCE [LARGE SCALE GENOMIC DNA]</scope>
    <source>
        <strain evidence="9 10">JZ R-183</strain>
    </source>
</reference>
<dbReference type="EMBL" id="QQXL01000008">
    <property type="protein sequence ID" value="RKW69588.1"/>
    <property type="molecule type" value="Genomic_DNA"/>
</dbReference>
<evidence type="ECO:0000259" key="8">
    <source>
        <dbReference type="PROSITE" id="PS01124"/>
    </source>
</evidence>
<dbReference type="GO" id="GO:0008168">
    <property type="term" value="F:methyltransferase activity"/>
    <property type="evidence" value="ECO:0007669"/>
    <property type="project" value="UniProtKB-KW"/>
</dbReference>
<keyword evidence="6" id="KW-0804">Transcription</keyword>
<dbReference type="SUPFAM" id="SSF46689">
    <property type="entry name" value="Homeodomain-like"/>
    <property type="match status" value="1"/>
</dbReference>
<dbReference type="SMART" id="SM00342">
    <property type="entry name" value="HTH_ARAC"/>
    <property type="match status" value="1"/>
</dbReference>
<dbReference type="InterPro" id="IPR010316">
    <property type="entry name" value="AlkA_N"/>
</dbReference>
<dbReference type="GO" id="GO:0032259">
    <property type="term" value="P:methylation"/>
    <property type="evidence" value="ECO:0007669"/>
    <property type="project" value="UniProtKB-KW"/>
</dbReference>
<dbReference type="Gene3D" id="1.10.340.30">
    <property type="entry name" value="Hypothetical protein, domain 2"/>
    <property type="match status" value="1"/>
</dbReference>
<dbReference type="GO" id="GO:0003700">
    <property type="term" value="F:DNA-binding transcription factor activity"/>
    <property type="evidence" value="ECO:0007669"/>
    <property type="project" value="InterPro"/>
</dbReference>
<keyword evidence="4" id="KW-0805">Transcription regulation</keyword>
<evidence type="ECO:0000256" key="5">
    <source>
        <dbReference type="ARBA" id="ARBA00023159"/>
    </source>
</evidence>
<keyword evidence="2" id="KW-0808">Transferase</keyword>
<dbReference type="GO" id="GO:0005737">
    <property type="term" value="C:cytoplasm"/>
    <property type="evidence" value="ECO:0007669"/>
    <property type="project" value="TreeGrafter"/>
</dbReference>
<dbReference type="Pfam" id="PF02805">
    <property type="entry name" value="Ada_Zn_binding"/>
    <property type="match status" value="1"/>
</dbReference>
<gene>
    <name evidence="9" type="ORF">DWQ67_12395</name>
</gene>
<dbReference type="InterPro" id="IPR051912">
    <property type="entry name" value="Alkylbase_DNA_Glycosylase/TA"/>
</dbReference>
<keyword evidence="5" id="KW-0010">Activator</keyword>
<evidence type="ECO:0000256" key="1">
    <source>
        <dbReference type="ARBA" id="ARBA00001947"/>
    </source>
</evidence>
<keyword evidence="10" id="KW-1185">Reference proteome</keyword>
<accession>A0A496PGI3</accession>
<dbReference type="GO" id="GO:0006307">
    <property type="term" value="P:DNA alkylation repair"/>
    <property type="evidence" value="ECO:0007669"/>
    <property type="project" value="TreeGrafter"/>
</dbReference>
<comment type="caution">
    <text evidence="9">The sequence shown here is derived from an EMBL/GenBank/DDBJ whole genome shotgun (WGS) entry which is preliminary data.</text>
</comment>
<dbReference type="Proteomes" id="UP000273119">
    <property type="component" value="Unassembled WGS sequence"/>
</dbReference>
<name>A0A496PGI3_9MICC</name>
<organism evidence="9 10">
    <name type="scientific">Galactobacter caseinivorans</name>
    <dbReference type="NCBI Taxonomy" id="2676123"/>
    <lineage>
        <taxon>Bacteria</taxon>
        <taxon>Bacillati</taxon>
        <taxon>Actinomycetota</taxon>
        <taxon>Actinomycetes</taxon>
        <taxon>Micrococcales</taxon>
        <taxon>Micrococcaceae</taxon>
        <taxon>Galactobacter</taxon>
    </lineage>
</organism>
<dbReference type="GO" id="GO:0043565">
    <property type="term" value="F:sequence-specific DNA binding"/>
    <property type="evidence" value="ECO:0007669"/>
    <property type="project" value="InterPro"/>
</dbReference>
<protein>
    <submittedName>
        <fullName evidence="9">DNA-3-methyladenine glycosylase 2 family protein</fullName>
    </submittedName>
</protein>
<dbReference type="GO" id="GO:0032993">
    <property type="term" value="C:protein-DNA complex"/>
    <property type="evidence" value="ECO:0007669"/>
    <property type="project" value="TreeGrafter"/>
</dbReference>
<dbReference type="AlphaFoldDB" id="A0A496PGI3"/>
<evidence type="ECO:0000256" key="4">
    <source>
        <dbReference type="ARBA" id="ARBA00023015"/>
    </source>
</evidence>
<dbReference type="GO" id="GO:0006285">
    <property type="term" value="P:base-excision repair, AP site formation"/>
    <property type="evidence" value="ECO:0007669"/>
    <property type="project" value="TreeGrafter"/>
</dbReference>